<organism evidence="1">
    <name type="scientific">marine sediment metagenome</name>
    <dbReference type="NCBI Taxonomy" id="412755"/>
    <lineage>
        <taxon>unclassified sequences</taxon>
        <taxon>metagenomes</taxon>
        <taxon>ecological metagenomes</taxon>
    </lineage>
</organism>
<gene>
    <name evidence="1" type="ORF">S06H3_31050</name>
</gene>
<evidence type="ECO:0000313" key="1">
    <source>
        <dbReference type="EMBL" id="GAI19227.1"/>
    </source>
</evidence>
<proteinExistence type="predicted"/>
<dbReference type="EMBL" id="BARV01018347">
    <property type="protein sequence ID" value="GAI19227.1"/>
    <property type="molecule type" value="Genomic_DNA"/>
</dbReference>
<comment type="caution">
    <text evidence="1">The sequence shown here is derived from an EMBL/GenBank/DDBJ whole genome shotgun (WGS) entry which is preliminary data.</text>
</comment>
<protein>
    <submittedName>
        <fullName evidence="1">Uncharacterized protein</fullName>
    </submittedName>
</protein>
<reference evidence="1" key="1">
    <citation type="journal article" date="2014" name="Front. Microbiol.">
        <title>High frequency of phylogenetically diverse reductive dehalogenase-homologous genes in deep subseafloor sedimentary metagenomes.</title>
        <authorList>
            <person name="Kawai M."/>
            <person name="Futagami T."/>
            <person name="Toyoda A."/>
            <person name="Takaki Y."/>
            <person name="Nishi S."/>
            <person name="Hori S."/>
            <person name="Arai W."/>
            <person name="Tsubouchi T."/>
            <person name="Morono Y."/>
            <person name="Uchiyama I."/>
            <person name="Ito T."/>
            <person name="Fujiyama A."/>
            <person name="Inagaki F."/>
            <person name="Takami H."/>
        </authorList>
    </citation>
    <scope>NUCLEOTIDE SEQUENCE</scope>
    <source>
        <strain evidence="1">Expedition CK06-06</strain>
    </source>
</reference>
<feature type="non-terminal residue" evidence="1">
    <location>
        <position position="1"/>
    </location>
</feature>
<sequence>DWKLYKWPGHGVSPEHTYQCIEGEYMKADEYDAFLQDPSYFFTTTYLPRIFGALEPFKQLPNLTVVAEMYGLGGIFFPYGLPDVQSAFKALLEAGSEALKWVGYYLAFNKEMAESGFPLCAPGFTKAPFDKAVQG</sequence>
<name>X1LIN1_9ZZZZ</name>
<accession>X1LIN1</accession>
<dbReference type="AlphaFoldDB" id="X1LIN1"/>